<sequence length="266" mass="29066">MELFAGLLTTVLGLAGAPGIAIDRIATDFLRGQIVRADTLEVRVDNAPNYQILLGNVDRIRVAGRGVYVLEFLRIDEIDLETDPISIDPNLVQSGKIVLRRPLQAAVRVVMRSEDINAALRSPNVQPSFKNLSIDITGTSKGNPEVFDLVNPEVTFLEGDRLRLAATLQSQPTPAKPKVTKLNVSVNAELRTIGGTKLQIFNPKIELEGTPVPDRIAKAFAEGLNKVLDLRQLESKGITARVLKLELTEGKMQVIGFAKMDSIPNQ</sequence>
<accession>A0A2W4WBD2</accession>
<reference evidence="1 2" key="1">
    <citation type="submission" date="2018-04" db="EMBL/GenBank/DDBJ databases">
        <authorList>
            <person name="Go L.Y."/>
            <person name="Mitchell J.A."/>
        </authorList>
    </citation>
    <scope>NUCLEOTIDE SEQUENCE [LARGE SCALE GENOMIC DNA]</scope>
    <source>
        <strain evidence="1">ULC066bin1</strain>
    </source>
</reference>
<proteinExistence type="predicted"/>
<gene>
    <name evidence="1" type="ORF">DCF19_08000</name>
</gene>
<reference evidence="1 2" key="2">
    <citation type="submission" date="2018-06" db="EMBL/GenBank/DDBJ databases">
        <title>Metagenomic assembly of (sub)arctic Cyanobacteria and their associated microbiome from non-axenic cultures.</title>
        <authorList>
            <person name="Baurain D."/>
        </authorList>
    </citation>
    <scope>NUCLEOTIDE SEQUENCE [LARGE SCALE GENOMIC DNA]</scope>
    <source>
        <strain evidence="1">ULC066bin1</strain>
    </source>
</reference>
<dbReference type="AlphaFoldDB" id="A0A2W4WBD2"/>
<organism evidence="1 2">
    <name type="scientific">Pseudanabaena frigida</name>
    <dbReference type="NCBI Taxonomy" id="945775"/>
    <lineage>
        <taxon>Bacteria</taxon>
        <taxon>Bacillati</taxon>
        <taxon>Cyanobacteriota</taxon>
        <taxon>Cyanophyceae</taxon>
        <taxon>Pseudanabaenales</taxon>
        <taxon>Pseudanabaenaceae</taxon>
        <taxon>Pseudanabaena</taxon>
    </lineage>
</organism>
<dbReference type="InterPro" id="IPR021373">
    <property type="entry name" value="DUF2993"/>
</dbReference>
<name>A0A2W4WBD2_9CYAN</name>
<dbReference type="EMBL" id="QBML01000008">
    <property type="protein sequence ID" value="PZO42176.1"/>
    <property type="molecule type" value="Genomic_DNA"/>
</dbReference>
<dbReference type="Pfam" id="PF11209">
    <property type="entry name" value="LmeA"/>
    <property type="match status" value="1"/>
</dbReference>
<dbReference type="Proteomes" id="UP000249467">
    <property type="component" value="Unassembled WGS sequence"/>
</dbReference>
<evidence type="ECO:0000313" key="2">
    <source>
        <dbReference type="Proteomes" id="UP000249467"/>
    </source>
</evidence>
<evidence type="ECO:0000313" key="1">
    <source>
        <dbReference type="EMBL" id="PZO42176.1"/>
    </source>
</evidence>
<comment type="caution">
    <text evidence="1">The sequence shown here is derived from an EMBL/GenBank/DDBJ whole genome shotgun (WGS) entry which is preliminary data.</text>
</comment>
<protein>
    <submittedName>
        <fullName evidence="1">DUF2993 domain-containing protein</fullName>
    </submittedName>
</protein>